<feature type="transmembrane region" description="Helical" evidence="5">
    <location>
        <begin position="204"/>
        <end position="223"/>
    </location>
</feature>
<evidence type="ECO:0000259" key="6">
    <source>
        <dbReference type="Pfam" id="PF12698"/>
    </source>
</evidence>
<sequence>MKHIFITRFYQWKKQPLSLFALLLLPIIATIFIVHIFHELKDDTKIPVGIVLEEDTSFATSIVDALQQSPLVRITELQVDEALHQLETHQLDSVFIIKDGYEELIHKGMRNQLLVGYQSNLSFAYAPVKETLLSIVQQDAGRSKAAHTVLQLANDNGYGDKWTWEDITMRSKQTQDEENLISTSFSFDNQINASTPSNGLLNPWTIWAAFSMVCTFLIFDWVIREKSTFIYSRYAFMKDSYAVFIIKNLIIYFLLFLICDLATIAVFHYSLNQDIQFNILWQILSFRFIVILCACIIANNFKKVFAYYGFSLMFSILCMIFSGNYMEKFVLQKLTWMNHLNPLAVFQDHHLHYVGITVYIVFFFIWFTRKELSNA</sequence>
<evidence type="ECO:0000313" key="8">
    <source>
        <dbReference type="Proteomes" id="UP001275315"/>
    </source>
</evidence>
<comment type="caution">
    <text evidence="7">The sequence shown here is derived from an EMBL/GenBank/DDBJ whole genome shotgun (WGS) entry which is preliminary data.</text>
</comment>
<evidence type="ECO:0000256" key="1">
    <source>
        <dbReference type="ARBA" id="ARBA00004141"/>
    </source>
</evidence>
<feature type="transmembrane region" description="Helical" evidence="5">
    <location>
        <begin position="305"/>
        <end position="326"/>
    </location>
</feature>
<keyword evidence="2 5" id="KW-0812">Transmembrane</keyword>
<dbReference type="Pfam" id="PF12698">
    <property type="entry name" value="ABC2_membrane_3"/>
    <property type="match status" value="1"/>
</dbReference>
<keyword evidence="4 5" id="KW-0472">Membrane</keyword>
<evidence type="ECO:0000313" key="7">
    <source>
        <dbReference type="EMBL" id="MDY0408626.1"/>
    </source>
</evidence>
<proteinExistence type="predicted"/>
<evidence type="ECO:0000256" key="3">
    <source>
        <dbReference type="ARBA" id="ARBA00022989"/>
    </source>
</evidence>
<name>A0ABU5CRX3_9BACI</name>
<evidence type="ECO:0000256" key="2">
    <source>
        <dbReference type="ARBA" id="ARBA00022692"/>
    </source>
</evidence>
<gene>
    <name evidence="7" type="ORF">RWD45_08745</name>
</gene>
<accession>A0ABU5CRX3</accession>
<comment type="subcellular location">
    <subcellularLocation>
        <location evidence="1">Membrane</location>
        <topology evidence="1">Multi-pass membrane protein</topology>
    </subcellularLocation>
</comment>
<dbReference type="Proteomes" id="UP001275315">
    <property type="component" value="Unassembled WGS sequence"/>
</dbReference>
<dbReference type="Gene3D" id="3.40.1710.10">
    <property type="entry name" value="abc type-2 transporter like domain"/>
    <property type="match status" value="1"/>
</dbReference>
<feature type="domain" description="ABC-2 type transporter transmembrane" evidence="6">
    <location>
        <begin position="19"/>
        <end position="348"/>
    </location>
</feature>
<dbReference type="InterPro" id="IPR013525">
    <property type="entry name" value="ABC2_TM"/>
</dbReference>
<feature type="transmembrane region" description="Helical" evidence="5">
    <location>
        <begin position="20"/>
        <end position="38"/>
    </location>
</feature>
<keyword evidence="3 5" id="KW-1133">Transmembrane helix</keyword>
<keyword evidence="8" id="KW-1185">Reference proteome</keyword>
<dbReference type="EMBL" id="JAWDIQ010000001">
    <property type="protein sequence ID" value="MDY0408626.1"/>
    <property type="molecule type" value="Genomic_DNA"/>
</dbReference>
<feature type="transmembrane region" description="Helical" evidence="5">
    <location>
        <begin position="350"/>
        <end position="368"/>
    </location>
</feature>
<reference evidence="7 8" key="1">
    <citation type="submission" date="2023-10" db="EMBL/GenBank/DDBJ databases">
        <title>Virgibacillus soli CC-YMP-6 genome.</title>
        <authorList>
            <person name="Miliotis G."/>
            <person name="Sengupta P."/>
            <person name="Hameed A."/>
            <person name="Chuvochina M."/>
            <person name="Mcdonagh F."/>
            <person name="Simpson A.C."/>
            <person name="Singh N.K."/>
            <person name="Rekha P.D."/>
            <person name="Raman K."/>
            <person name="Hugenholtz P."/>
            <person name="Venkateswaran K."/>
        </authorList>
    </citation>
    <scope>NUCLEOTIDE SEQUENCE [LARGE SCALE GENOMIC DNA]</scope>
    <source>
        <strain evidence="7 8">CC-YMP-6</strain>
    </source>
</reference>
<protein>
    <submittedName>
        <fullName evidence="7">ABC transporter permease</fullName>
    </submittedName>
</protein>
<feature type="transmembrane region" description="Helical" evidence="5">
    <location>
        <begin position="244"/>
        <end position="267"/>
    </location>
</feature>
<evidence type="ECO:0000256" key="4">
    <source>
        <dbReference type="ARBA" id="ARBA00023136"/>
    </source>
</evidence>
<feature type="transmembrane region" description="Helical" evidence="5">
    <location>
        <begin position="279"/>
        <end position="298"/>
    </location>
</feature>
<dbReference type="RefSeq" id="WP_320379343.1">
    <property type="nucleotide sequence ID" value="NZ_JAWDIQ010000001.1"/>
</dbReference>
<evidence type="ECO:0000256" key="5">
    <source>
        <dbReference type="SAM" id="Phobius"/>
    </source>
</evidence>
<organism evidence="7 8">
    <name type="scientific">Paracerasibacillus soli</name>
    <dbReference type="NCBI Taxonomy" id="480284"/>
    <lineage>
        <taxon>Bacteria</taxon>
        <taxon>Bacillati</taxon>
        <taxon>Bacillota</taxon>
        <taxon>Bacilli</taxon>
        <taxon>Bacillales</taxon>
        <taxon>Bacillaceae</taxon>
        <taxon>Paracerasibacillus</taxon>
    </lineage>
</organism>